<dbReference type="AlphaFoldDB" id="A0A7G3ZIF5"/>
<dbReference type="Pfam" id="PF03517">
    <property type="entry name" value="Voldacs"/>
    <property type="match status" value="1"/>
</dbReference>
<dbReference type="EMBL" id="CP059250">
    <property type="protein sequence ID" value="QLL33291.1"/>
    <property type="molecule type" value="Genomic_DNA"/>
</dbReference>
<proteinExistence type="inferred from homology"/>
<evidence type="ECO:0000256" key="1">
    <source>
        <dbReference type="ARBA" id="ARBA00004123"/>
    </source>
</evidence>
<evidence type="ECO:0000256" key="5">
    <source>
        <dbReference type="ARBA" id="ARBA00022490"/>
    </source>
</evidence>
<keyword evidence="5" id="KW-0963">Cytoplasm</keyword>
<comment type="subcellular location">
    <subcellularLocation>
        <location evidence="2">Cytoplasm</location>
    </subcellularLocation>
    <subcellularLocation>
        <location evidence="1">Nucleus</location>
    </subcellularLocation>
</comment>
<dbReference type="GO" id="GO:0005634">
    <property type="term" value="C:nucleus"/>
    <property type="evidence" value="ECO:0007669"/>
    <property type="project" value="UniProtKB-SubCell"/>
</dbReference>
<dbReference type="InterPro" id="IPR039924">
    <property type="entry name" value="ICln/Lot5/Saf5"/>
</dbReference>
<accession>A0A7G3ZIF5</accession>
<evidence type="ECO:0000256" key="4">
    <source>
        <dbReference type="ARBA" id="ARBA00015935"/>
    </source>
</evidence>
<sequence>MDEDKPECRLAYVKPTVENVVAYNRYKKTQPMVNGVSMVSVPCLDMPILFGGGRDFDLLLLQHPHNVLAGVDLFILSNAILLWFDHLGCGIEAPYSSVIYHGSVHSPADREGRQLSMLVTLDRDPLLNDQFPPTPNDPGSDSLELLLRPRYSLYDRHYNPEIDTLFNFQDFGVNRGDQMVNNCHEAIATCLEIYNTQDPPPDLEQDEQELLPETIFAEQGTIG</sequence>
<comment type="similarity">
    <text evidence="3">Belongs to the LOT5 family.</text>
</comment>
<evidence type="ECO:0000256" key="2">
    <source>
        <dbReference type="ARBA" id="ARBA00004496"/>
    </source>
</evidence>
<dbReference type="OrthoDB" id="19714at2759"/>
<dbReference type="Proteomes" id="UP000515788">
    <property type="component" value="Chromosome 5"/>
</dbReference>
<name>A0A7G3ZIF5_9SACH</name>
<evidence type="ECO:0000256" key="6">
    <source>
        <dbReference type="ARBA" id="ARBA00023242"/>
    </source>
</evidence>
<gene>
    <name evidence="7" type="ORF">HG536_0E02020</name>
</gene>
<dbReference type="RefSeq" id="XP_037139965.1">
    <property type="nucleotide sequence ID" value="XM_037284069.1"/>
</dbReference>
<dbReference type="GO" id="GO:0005737">
    <property type="term" value="C:cytoplasm"/>
    <property type="evidence" value="ECO:0007669"/>
    <property type="project" value="UniProtKB-SubCell"/>
</dbReference>
<evidence type="ECO:0000256" key="3">
    <source>
        <dbReference type="ARBA" id="ARBA00006172"/>
    </source>
</evidence>
<reference evidence="7 8" key="1">
    <citation type="submission" date="2020-06" db="EMBL/GenBank/DDBJ databases">
        <title>The yeast mating-type switching endonuclease HO is a domesticated member of an unorthodox homing genetic element family.</title>
        <authorList>
            <person name="Coughlan A.Y."/>
            <person name="Lombardi L."/>
            <person name="Braun-Galleani S."/>
            <person name="Martos A.R."/>
            <person name="Galeote V."/>
            <person name="Bigey F."/>
            <person name="Dequin S."/>
            <person name="Byrne K.P."/>
            <person name="Wolfe K.H."/>
        </authorList>
    </citation>
    <scope>NUCLEOTIDE SEQUENCE [LARGE SCALE GENOMIC DNA]</scope>
    <source>
        <strain evidence="7 8">CBS764</strain>
    </source>
</reference>
<organism evidence="7 8">
    <name type="scientific">Torulaspora globosa</name>
    <dbReference type="NCBI Taxonomy" id="48254"/>
    <lineage>
        <taxon>Eukaryota</taxon>
        <taxon>Fungi</taxon>
        <taxon>Dikarya</taxon>
        <taxon>Ascomycota</taxon>
        <taxon>Saccharomycotina</taxon>
        <taxon>Saccharomycetes</taxon>
        <taxon>Saccharomycetales</taxon>
        <taxon>Saccharomycetaceae</taxon>
        <taxon>Torulaspora</taxon>
    </lineage>
</organism>
<keyword evidence="8" id="KW-1185">Reference proteome</keyword>
<dbReference type="GeneID" id="59326487"/>
<evidence type="ECO:0000313" key="8">
    <source>
        <dbReference type="Proteomes" id="UP000515788"/>
    </source>
</evidence>
<protein>
    <recommendedName>
        <fullName evidence="4">Protein LOT5</fullName>
    </recommendedName>
</protein>
<keyword evidence="6" id="KW-0539">Nucleus</keyword>
<evidence type="ECO:0000313" key="7">
    <source>
        <dbReference type="EMBL" id="QLL33291.1"/>
    </source>
</evidence>
<dbReference type="KEGG" id="tgb:HG536_0E02020"/>